<dbReference type="Gene3D" id="3.40.50.1820">
    <property type="entry name" value="alpha/beta hydrolase"/>
    <property type="match status" value="1"/>
</dbReference>
<keyword evidence="3" id="KW-1185">Reference proteome</keyword>
<feature type="domain" description="Serine aminopeptidase S33" evidence="1">
    <location>
        <begin position="63"/>
        <end position="174"/>
    </location>
</feature>
<organism evidence="2 3">
    <name type="scientific">Agromyces soli</name>
    <dbReference type="NCBI Taxonomy" id="659012"/>
    <lineage>
        <taxon>Bacteria</taxon>
        <taxon>Bacillati</taxon>
        <taxon>Actinomycetota</taxon>
        <taxon>Actinomycetes</taxon>
        <taxon>Micrococcales</taxon>
        <taxon>Microbacteriaceae</taxon>
        <taxon>Agromyces</taxon>
    </lineage>
</organism>
<dbReference type="GO" id="GO:0016787">
    <property type="term" value="F:hydrolase activity"/>
    <property type="evidence" value="ECO:0007669"/>
    <property type="project" value="UniProtKB-KW"/>
</dbReference>
<dbReference type="Proteomes" id="UP000831304">
    <property type="component" value="Chromosome"/>
</dbReference>
<dbReference type="PANTHER" id="PTHR43194">
    <property type="entry name" value="HYDROLASE ALPHA/BETA FOLD FAMILY"/>
    <property type="match status" value="1"/>
</dbReference>
<keyword evidence="2" id="KW-0378">Hydrolase</keyword>
<dbReference type="Pfam" id="PF12146">
    <property type="entry name" value="Hydrolase_4"/>
    <property type="match status" value="1"/>
</dbReference>
<evidence type="ECO:0000313" key="2">
    <source>
        <dbReference type="EMBL" id="UOE26775.1"/>
    </source>
</evidence>
<dbReference type="InterPro" id="IPR029058">
    <property type="entry name" value="AB_hydrolase_fold"/>
</dbReference>
<dbReference type="InterPro" id="IPR050228">
    <property type="entry name" value="Carboxylesterase_BioH"/>
</dbReference>
<evidence type="ECO:0000313" key="3">
    <source>
        <dbReference type="Proteomes" id="UP000831304"/>
    </source>
</evidence>
<name>A0ABY4B175_9MICO</name>
<dbReference type="RefSeq" id="WP_243569585.1">
    <property type="nucleotide sequence ID" value="NZ_BAAARD010000004.1"/>
</dbReference>
<dbReference type="EMBL" id="CP094533">
    <property type="protein sequence ID" value="UOE26775.1"/>
    <property type="molecule type" value="Genomic_DNA"/>
</dbReference>
<gene>
    <name evidence="2" type="ORF">MTP13_03055</name>
</gene>
<dbReference type="PANTHER" id="PTHR43194:SF2">
    <property type="entry name" value="PEROXISOMAL MEMBRANE PROTEIN LPX1"/>
    <property type="match status" value="1"/>
</dbReference>
<reference evidence="2 3" key="1">
    <citation type="submission" date="2022-03" db="EMBL/GenBank/DDBJ databases">
        <title>Agromyces sp. isolated from the gut of P. brevitarsis seulensis larvae.</title>
        <authorList>
            <person name="Won M."/>
            <person name="Kwon S.-W."/>
        </authorList>
    </citation>
    <scope>NUCLEOTIDE SEQUENCE [LARGE SCALE GENOMIC DNA]</scope>
    <source>
        <strain evidence="2 3">KACC 16215</strain>
    </source>
</reference>
<sequence>MIGDRLGPPLGRRLAARLFRPPRRPHHRRPADFGLEAETGTVRTADGIELHVWFIPGRGAGTAIVGHGIGLTKSASLRQAELLHRLGYHVLLFDHRNHGRSGSDRARRELADRFSRDIAACVAAATERWPDAGPLVVWGFSFSTFPTLYALRTRASPIHAILCDSGPGLELDPMLRRFVGDGGAQLPALARSALRHPSAVAAFAATAVSMLGAVWPPDASASASGTTPMLFLVGTDDEVLDPAQVRALSARYPHARVAELPTGHLLGIKDAEPEYRAAVTTFLAELAAG</sequence>
<accession>A0ABY4B175</accession>
<proteinExistence type="predicted"/>
<dbReference type="SUPFAM" id="SSF53474">
    <property type="entry name" value="alpha/beta-Hydrolases"/>
    <property type="match status" value="1"/>
</dbReference>
<evidence type="ECO:0000259" key="1">
    <source>
        <dbReference type="Pfam" id="PF12146"/>
    </source>
</evidence>
<dbReference type="InterPro" id="IPR022742">
    <property type="entry name" value="Hydrolase_4"/>
</dbReference>
<protein>
    <submittedName>
        <fullName evidence="2">Alpha/beta fold hydrolase</fullName>
    </submittedName>
</protein>